<proteinExistence type="predicted"/>
<dbReference type="Gene3D" id="3.30.160.60">
    <property type="entry name" value="Classic Zinc Finger"/>
    <property type="match status" value="2"/>
</dbReference>
<gene>
    <name evidence="8" type="ORF">CEUTPL_LOCUS343</name>
</gene>
<dbReference type="InterPro" id="IPR036236">
    <property type="entry name" value="Znf_C2H2_sf"/>
</dbReference>
<protein>
    <recommendedName>
        <fullName evidence="7">C2H2-type domain-containing protein</fullName>
    </recommendedName>
</protein>
<dbReference type="FunFam" id="3.30.160.60:FF:003212">
    <property type="entry name" value="Zinc finger protein 367"/>
    <property type="match status" value="1"/>
</dbReference>
<keyword evidence="1" id="KW-0479">Metal-binding</keyword>
<dbReference type="GO" id="GO:0000978">
    <property type="term" value="F:RNA polymerase II cis-regulatory region sequence-specific DNA binding"/>
    <property type="evidence" value="ECO:0007669"/>
    <property type="project" value="TreeGrafter"/>
</dbReference>
<keyword evidence="4" id="KW-0862">Zinc</keyword>
<dbReference type="GO" id="GO:0045944">
    <property type="term" value="P:positive regulation of transcription by RNA polymerase II"/>
    <property type="evidence" value="ECO:0007669"/>
    <property type="project" value="UniProtKB-ARBA"/>
</dbReference>
<dbReference type="EMBL" id="OU892277">
    <property type="protein sequence ID" value="CAG9759596.1"/>
    <property type="molecule type" value="Genomic_DNA"/>
</dbReference>
<dbReference type="FunFam" id="3.30.160.60:FF:000474">
    <property type="entry name" value="zinc finger protein 367"/>
    <property type="match status" value="1"/>
</dbReference>
<reference evidence="8" key="1">
    <citation type="submission" date="2022-01" db="EMBL/GenBank/DDBJ databases">
        <authorList>
            <person name="King R."/>
        </authorList>
    </citation>
    <scope>NUCLEOTIDE SEQUENCE</scope>
</reference>
<dbReference type="Pfam" id="PF00096">
    <property type="entry name" value="zf-C2H2"/>
    <property type="match status" value="1"/>
</dbReference>
<dbReference type="SUPFAM" id="SSF57667">
    <property type="entry name" value="beta-beta-alpha zinc fingers"/>
    <property type="match status" value="1"/>
</dbReference>
<accession>A0A9N9M8M8</accession>
<dbReference type="Proteomes" id="UP001152799">
    <property type="component" value="Chromosome 1"/>
</dbReference>
<dbReference type="PANTHER" id="PTHR19818:SF166">
    <property type="entry name" value="C2H2-TYPE DOMAIN-CONTAINING PROTEIN"/>
    <property type="match status" value="1"/>
</dbReference>
<feature type="domain" description="C2H2-type" evidence="7">
    <location>
        <begin position="115"/>
        <end position="144"/>
    </location>
</feature>
<dbReference type="InterPro" id="IPR013087">
    <property type="entry name" value="Znf_C2H2_type"/>
</dbReference>
<dbReference type="AlphaFoldDB" id="A0A9N9M8M8"/>
<keyword evidence="9" id="KW-1185">Reference proteome</keyword>
<evidence type="ECO:0000256" key="1">
    <source>
        <dbReference type="ARBA" id="ARBA00022723"/>
    </source>
</evidence>
<sequence length="392" mass="44176">MLSTTPKRNNVSNNGDSDVPGTPVTPHSRVLKVSCFNIGDKALENESSPSLDLEKTLLSPGEARRGRPRADLLNTLILEGATSPSSIKCTYCNRVFPREKSLQAHLRTHTGEKPYVCDYPRCSRRFAQSGQLKTHQRLHTGEKPFVCGAPNCKRRFTHANRHCPDHAETPLKRFITKPEPSLNKSYDETHTAEIREWLQNYDKRNKNSPECNENLYATPKKLRREDFDFSSGSSAYFSGSSQNGLDLETSPKCDLDDLETSICCISGKSESEMLSEMRGEMSPGRGPESVETSQPRPSELPKKRWLRVATQEQRMWDSTDLASPLNWGEDNSADTKEQKEDPEAVERNRENQKRPSVLVCVQGGKSKEISNEEIQGAMALVELKNCRVSYRI</sequence>
<dbReference type="OrthoDB" id="3437960at2759"/>
<dbReference type="InterPro" id="IPR050329">
    <property type="entry name" value="GLI_C2H2-zinc-finger"/>
</dbReference>
<feature type="compositionally biased region" description="Polar residues" evidence="6">
    <location>
        <begin position="1"/>
        <end position="16"/>
    </location>
</feature>
<dbReference type="SMART" id="SM00355">
    <property type="entry name" value="ZnF_C2H2"/>
    <property type="match status" value="2"/>
</dbReference>
<evidence type="ECO:0000256" key="3">
    <source>
        <dbReference type="ARBA" id="ARBA00022771"/>
    </source>
</evidence>
<dbReference type="PANTHER" id="PTHR19818">
    <property type="entry name" value="ZINC FINGER PROTEIN ZIC AND GLI"/>
    <property type="match status" value="1"/>
</dbReference>
<evidence type="ECO:0000256" key="2">
    <source>
        <dbReference type="ARBA" id="ARBA00022737"/>
    </source>
</evidence>
<dbReference type="PROSITE" id="PS00028">
    <property type="entry name" value="ZINC_FINGER_C2H2_1"/>
    <property type="match status" value="2"/>
</dbReference>
<dbReference type="GO" id="GO:0000981">
    <property type="term" value="F:DNA-binding transcription factor activity, RNA polymerase II-specific"/>
    <property type="evidence" value="ECO:0007669"/>
    <property type="project" value="TreeGrafter"/>
</dbReference>
<feature type="region of interest" description="Disordered" evidence="6">
    <location>
        <begin position="1"/>
        <end position="26"/>
    </location>
</feature>
<evidence type="ECO:0000259" key="7">
    <source>
        <dbReference type="PROSITE" id="PS50157"/>
    </source>
</evidence>
<organism evidence="8 9">
    <name type="scientific">Ceutorhynchus assimilis</name>
    <name type="common">cabbage seed weevil</name>
    <dbReference type="NCBI Taxonomy" id="467358"/>
    <lineage>
        <taxon>Eukaryota</taxon>
        <taxon>Metazoa</taxon>
        <taxon>Ecdysozoa</taxon>
        <taxon>Arthropoda</taxon>
        <taxon>Hexapoda</taxon>
        <taxon>Insecta</taxon>
        <taxon>Pterygota</taxon>
        <taxon>Neoptera</taxon>
        <taxon>Endopterygota</taxon>
        <taxon>Coleoptera</taxon>
        <taxon>Polyphaga</taxon>
        <taxon>Cucujiformia</taxon>
        <taxon>Curculionidae</taxon>
        <taxon>Ceutorhynchinae</taxon>
        <taxon>Ceutorhynchus</taxon>
    </lineage>
</organism>
<dbReference type="GO" id="GO:0005634">
    <property type="term" value="C:nucleus"/>
    <property type="evidence" value="ECO:0007669"/>
    <property type="project" value="UniProtKB-ARBA"/>
</dbReference>
<dbReference type="GO" id="GO:0008270">
    <property type="term" value="F:zinc ion binding"/>
    <property type="evidence" value="ECO:0007669"/>
    <property type="project" value="UniProtKB-KW"/>
</dbReference>
<evidence type="ECO:0000256" key="6">
    <source>
        <dbReference type="SAM" id="MobiDB-lite"/>
    </source>
</evidence>
<evidence type="ECO:0000313" key="9">
    <source>
        <dbReference type="Proteomes" id="UP001152799"/>
    </source>
</evidence>
<dbReference type="Pfam" id="PF13912">
    <property type="entry name" value="zf-C2H2_6"/>
    <property type="match status" value="1"/>
</dbReference>
<feature type="domain" description="C2H2-type" evidence="7">
    <location>
        <begin position="87"/>
        <end position="114"/>
    </location>
</feature>
<feature type="region of interest" description="Disordered" evidence="6">
    <location>
        <begin position="272"/>
        <end position="303"/>
    </location>
</feature>
<evidence type="ECO:0000256" key="4">
    <source>
        <dbReference type="ARBA" id="ARBA00022833"/>
    </source>
</evidence>
<feature type="region of interest" description="Disordered" evidence="6">
    <location>
        <begin position="317"/>
        <end position="351"/>
    </location>
</feature>
<feature type="compositionally biased region" description="Basic and acidic residues" evidence="6">
    <location>
        <begin position="333"/>
        <end position="351"/>
    </location>
</feature>
<evidence type="ECO:0000256" key="5">
    <source>
        <dbReference type="PROSITE-ProRule" id="PRU00042"/>
    </source>
</evidence>
<evidence type="ECO:0000313" key="8">
    <source>
        <dbReference type="EMBL" id="CAG9759596.1"/>
    </source>
</evidence>
<keyword evidence="2" id="KW-0677">Repeat</keyword>
<name>A0A9N9M8M8_9CUCU</name>
<dbReference type="PROSITE" id="PS50157">
    <property type="entry name" value="ZINC_FINGER_C2H2_2"/>
    <property type="match status" value="2"/>
</dbReference>
<keyword evidence="3 5" id="KW-0863">Zinc-finger</keyword>